<gene>
    <name evidence="2" type="ORF">FISHEDRAFT_50946</name>
</gene>
<dbReference type="PANTHER" id="PTHR24094:SF15">
    <property type="entry name" value="AMP-DEPENDENT SYNTHETASE_LIGASE DOMAIN-CONTAINING PROTEIN-RELATED"/>
    <property type="match status" value="1"/>
</dbReference>
<organism evidence="2 3">
    <name type="scientific">Fistulina hepatica ATCC 64428</name>
    <dbReference type="NCBI Taxonomy" id="1128425"/>
    <lineage>
        <taxon>Eukaryota</taxon>
        <taxon>Fungi</taxon>
        <taxon>Dikarya</taxon>
        <taxon>Basidiomycota</taxon>
        <taxon>Agaricomycotina</taxon>
        <taxon>Agaricomycetes</taxon>
        <taxon>Agaricomycetidae</taxon>
        <taxon>Agaricales</taxon>
        <taxon>Fistulinaceae</taxon>
        <taxon>Fistulina</taxon>
    </lineage>
</organism>
<protein>
    <recommendedName>
        <fullName evidence="1">GmrSD restriction endonucleases C-terminal domain-containing protein</fullName>
    </recommendedName>
</protein>
<dbReference type="Pfam" id="PF07510">
    <property type="entry name" value="GmrSD_C"/>
    <property type="match status" value="1"/>
</dbReference>
<dbReference type="Proteomes" id="UP000054144">
    <property type="component" value="Unassembled WGS sequence"/>
</dbReference>
<dbReference type="EMBL" id="KN882067">
    <property type="protein sequence ID" value="KIY44703.1"/>
    <property type="molecule type" value="Genomic_DNA"/>
</dbReference>
<dbReference type="PANTHER" id="PTHR24094">
    <property type="entry name" value="SECRETED PROTEIN"/>
    <property type="match status" value="1"/>
</dbReference>
<feature type="non-terminal residue" evidence="2">
    <location>
        <position position="1"/>
    </location>
</feature>
<evidence type="ECO:0000259" key="1">
    <source>
        <dbReference type="Pfam" id="PF07510"/>
    </source>
</evidence>
<dbReference type="InterPro" id="IPR011089">
    <property type="entry name" value="GmrSD_C"/>
</dbReference>
<accession>A0A0D7A1L1</accession>
<evidence type="ECO:0000313" key="2">
    <source>
        <dbReference type="EMBL" id="KIY44703.1"/>
    </source>
</evidence>
<name>A0A0D7A1L1_9AGAR</name>
<feature type="domain" description="GmrSD restriction endonucleases C-terminal" evidence="1">
    <location>
        <begin position="11"/>
        <end position="113"/>
    </location>
</feature>
<proteinExistence type="predicted"/>
<reference evidence="2 3" key="1">
    <citation type="journal article" date="2015" name="Fungal Genet. Biol.">
        <title>Evolution of novel wood decay mechanisms in Agaricales revealed by the genome sequences of Fistulina hepatica and Cylindrobasidium torrendii.</title>
        <authorList>
            <person name="Floudas D."/>
            <person name="Held B.W."/>
            <person name="Riley R."/>
            <person name="Nagy L.G."/>
            <person name="Koehler G."/>
            <person name="Ransdell A.S."/>
            <person name="Younus H."/>
            <person name="Chow J."/>
            <person name="Chiniquy J."/>
            <person name="Lipzen A."/>
            <person name="Tritt A."/>
            <person name="Sun H."/>
            <person name="Haridas S."/>
            <person name="LaButti K."/>
            <person name="Ohm R.A."/>
            <person name="Kues U."/>
            <person name="Blanchette R.A."/>
            <person name="Grigoriev I.V."/>
            <person name="Minto R.E."/>
            <person name="Hibbett D.S."/>
        </authorList>
    </citation>
    <scope>NUCLEOTIDE SEQUENCE [LARGE SCALE GENOMIC DNA]</scope>
    <source>
        <strain evidence="2 3">ATCC 64428</strain>
    </source>
</reference>
<keyword evidence="3" id="KW-1185">Reference proteome</keyword>
<dbReference type="OrthoDB" id="3162605at2759"/>
<dbReference type="AlphaFoldDB" id="A0A0D7A1L1"/>
<evidence type="ECO:0000313" key="3">
    <source>
        <dbReference type="Proteomes" id="UP000054144"/>
    </source>
</evidence>
<sequence length="118" mass="13558">CTVSSGKWFSQYDGVEIDQSSKVDIDHVVPLKEAWVSGARNWDPDNVKRTALANDITNPQLLSVSQKSNRMKDPAEWVPTRESYVCTYVRAWVQVKYNYGLSIDMDEKDALHKYLEKC</sequence>